<dbReference type="AlphaFoldDB" id="A0A6C0C264"/>
<feature type="compositionally biased region" description="Basic and acidic residues" evidence="1">
    <location>
        <begin position="35"/>
        <end position="46"/>
    </location>
</feature>
<proteinExistence type="predicted"/>
<evidence type="ECO:0000313" key="2">
    <source>
        <dbReference type="EMBL" id="QHS98490.1"/>
    </source>
</evidence>
<name>A0A6C0C264_9ZZZZ</name>
<accession>A0A6C0C264</accession>
<organism evidence="2">
    <name type="scientific">viral metagenome</name>
    <dbReference type="NCBI Taxonomy" id="1070528"/>
    <lineage>
        <taxon>unclassified sequences</taxon>
        <taxon>metagenomes</taxon>
        <taxon>organismal metagenomes</taxon>
    </lineage>
</organism>
<feature type="compositionally biased region" description="Polar residues" evidence="1">
    <location>
        <begin position="47"/>
        <end position="57"/>
    </location>
</feature>
<protein>
    <submittedName>
        <fullName evidence="2">Uncharacterized protein</fullName>
    </submittedName>
</protein>
<feature type="compositionally biased region" description="Basic residues" evidence="1">
    <location>
        <begin position="1"/>
        <end position="33"/>
    </location>
</feature>
<sequence length="57" mass="6618">MSKKANQTGRKKGSDKRKNTFKKYGKNTKRGIRIKQADLENKDANHKLNQNKSKTKK</sequence>
<dbReference type="EMBL" id="MN739317">
    <property type="protein sequence ID" value="QHS98490.1"/>
    <property type="molecule type" value="Genomic_DNA"/>
</dbReference>
<reference evidence="2" key="1">
    <citation type="journal article" date="2020" name="Nature">
        <title>Giant virus diversity and host interactions through global metagenomics.</title>
        <authorList>
            <person name="Schulz F."/>
            <person name="Roux S."/>
            <person name="Paez-Espino D."/>
            <person name="Jungbluth S."/>
            <person name="Walsh D.A."/>
            <person name="Denef V.J."/>
            <person name="McMahon K.D."/>
            <person name="Konstantinidis K.T."/>
            <person name="Eloe-Fadrosh E.A."/>
            <person name="Kyrpides N.C."/>
            <person name="Woyke T."/>
        </authorList>
    </citation>
    <scope>NUCLEOTIDE SEQUENCE</scope>
    <source>
        <strain evidence="2">GVMAG-M-3300020185-18</strain>
    </source>
</reference>
<evidence type="ECO:0000256" key="1">
    <source>
        <dbReference type="SAM" id="MobiDB-lite"/>
    </source>
</evidence>
<feature type="region of interest" description="Disordered" evidence="1">
    <location>
        <begin position="1"/>
        <end position="57"/>
    </location>
</feature>